<feature type="compositionally biased region" description="Basic and acidic residues" evidence="1">
    <location>
        <begin position="1"/>
        <end position="10"/>
    </location>
</feature>
<dbReference type="InterPro" id="IPR004360">
    <property type="entry name" value="Glyas_Fos-R_dOase_dom"/>
</dbReference>
<name>A0ABN3NSD1_9ACTN</name>
<evidence type="ECO:0000259" key="2">
    <source>
        <dbReference type="PROSITE" id="PS51819"/>
    </source>
</evidence>
<protein>
    <recommendedName>
        <fullName evidence="2">VOC domain-containing protein</fullName>
    </recommendedName>
</protein>
<dbReference type="InterPro" id="IPR037523">
    <property type="entry name" value="VOC_core"/>
</dbReference>
<proteinExistence type="predicted"/>
<accession>A0ABN3NSD1</accession>
<feature type="region of interest" description="Disordered" evidence="1">
    <location>
        <begin position="1"/>
        <end position="21"/>
    </location>
</feature>
<sequence length="188" mass="20237">MDRMSDHYDAFEMSPVPPPGPDAVPPEPFRGIYGMPAFVTIPTTDLPASVDFWTRGLGFFELFTIPGRLVHLRRWAFQDVLLVSAADVPEQAPAMSFSFACVLTEVDSVAEACRALRPDSVDGPRDTPWNTRDLEVITPENARIVVTAAKPFDPASAEARNLAAVGITPPAPGHGTDGTDGTDHGKHA</sequence>
<evidence type="ECO:0000313" key="3">
    <source>
        <dbReference type="EMBL" id="GAA2533629.1"/>
    </source>
</evidence>
<dbReference type="PROSITE" id="PS51819">
    <property type="entry name" value="VOC"/>
    <property type="match status" value="1"/>
</dbReference>
<reference evidence="3 4" key="1">
    <citation type="journal article" date="2019" name="Int. J. Syst. Evol. Microbiol.">
        <title>The Global Catalogue of Microorganisms (GCM) 10K type strain sequencing project: providing services to taxonomists for standard genome sequencing and annotation.</title>
        <authorList>
            <consortium name="The Broad Institute Genomics Platform"/>
            <consortium name="The Broad Institute Genome Sequencing Center for Infectious Disease"/>
            <person name="Wu L."/>
            <person name="Ma J."/>
        </authorList>
    </citation>
    <scope>NUCLEOTIDE SEQUENCE [LARGE SCALE GENOMIC DNA]</scope>
    <source>
        <strain evidence="3 4">JCM 6924</strain>
    </source>
</reference>
<keyword evidence="4" id="KW-1185">Reference proteome</keyword>
<dbReference type="Proteomes" id="UP001501095">
    <property type="component" value="Unassembled WGS sequence"/>
</dbReference>
<dbReference type="SUPFAM" id="SSF54593">
    <property type="entry name" value="Glyoxalase/Bleomycin resistance protein/Dihydroxybiphenyl dioxygenase"/>
    <property type="match status" value="1"/>
</dbReference>
<dbReference type="EMBL" id="BAAATM010000010">
    <property type="protein sequence ID" value="GAA2533629.1"/>
    <property type="molecule type" value="Genomic_DNA"/>
</dbReference>
<organism evidence="3 4">
    <name type="scientific">Streptomyces levis</name>
    <dbReference type="NCBI Taxonomy" id="285566"/>
    <lineage>
        <taxon>Bacteria</taxon>
        <taxon>Bacillati</taxon>
        <taxon>Actinomycetota</taxon>
        <taxon>Actinomycetes</taxon>
        <taxon>Kitasatosporales</taxon>
        <taxon>Streptomycetaceae</taxon>
        <taxon>Streptomyces</taxon>
    </lineage>
</organism>
<dbReference type="Gene3D" id="3.10.180.10">
    <property type="entry name" value="2,3-Dihydroxybiphenyl 1,2-Dioxygenase, domain 1"/>
    <property type="match status" value="1"/>
</dbReference>
<gene>
    <name evidence="3" type="ORF">GCM10010423_31950</name>
</gene>
<comment type="caution">
    <text evidence="3">The sequence shown here is derived from an EMBL/GenBank/DDBJ whole genome shotgun (WGS) entry which is preliminary data.</text>
</comment>
<feature type="region of interest" description="Disordered" evidence="1">
    <location>
        <begin position="165"/>
        <end position="188"/>
    </location>
</feature>
<evidence type="ECO:0000313" key="4">
    <source>
        <dbReference type="Proteomes" id="UP001501095"/>
    </source>
</evidence>
<dbReference type="CDD" id="cd06587">
    <property type="entry name" value="VOC"/>
    <property type="match status" value="1"/>
</dbReference>
<dbReference type="InterPro" id="IPR029068">
    <property type="entry name" value="Glyas_Bleomycin-R_OHBP_Dase"/>
</dbReference>
<evidence type="ECO:0000256" key="1">
    <source>
        <dbReference type="SAM" id="MobiDB-lite"/>
    </source>
</evidence>
<feature type="domain" description="VOC" evidence="2">
    <location>
        <begin position="35"/>
        <end position="149"/>
    </location>
</feature>
<dbReference type="Pfam" id="PF00903">
    <property type="entry name" value="Glyoxalase"/>
    <property type="match status" value="1"/>
</dbReference>